<dbReference type="Gene3D" id="1.50.10.20">
    <property type="match status" value="1"/>
</dbReference>
<dbReference type="PANTHER" id="PTHR47791:SF3">
    <property type="entry name" value="MEIOTICALLY UP-REGULATED GENE 191 PROTEIN"/>
    <property type="match status" value="1"/>
</dbReference>
<protein>
    <recommendedName>
        <fullName evidence="3">Glycosyl hydrolase family 76</fullName>
    </recommendedName>
</protein>
<sequence>MKKYIITICVIFGSVYTNACNRSDDHQYVLDYDIVPKYKNADTWVAYDAFNEYLFDKQTHIYKVNSGTADGASTKSAVGAIWTQAIYWDMAMNAYERAAKEKNTEKQEKYKTLTEQMFQGAGDHYVNFDWHNQDPNYGWFIYDDIMWWTISFSRAYGIFKTPEYLTLADESFCRVWHGSYKLKDRGSYDKVNGGMFWNWNNGNPPDNSDKGKMSCINFPAVIAAVTLYNNIDPADAKYKTDDQTGFEGNPQYPRWHSRDNYLKNAKEIYEWGVENLFDKNTGNVADSRHENSVGWTATMYNQGTFIGASCLLYKLTGEQSYLDNAVAAANYSMNIMSAPKYIFPFRTGEEQGIYTAIFAQYLKMLVYDCGQTQFLKWVQRTIDYGWSNRDDRNLTGKDYTKAPGTNVSCYDASGIPALMLLFPADNK</sequence>
<reference evidence="2" key="1">
    <citation type="submission" date="2021-03" db="EMBL/GenBank/DDBJ databases">
        <title>Assistant Professor.</title>
        <authorList>
            <person name="Huq M.A."/>
        </authorList>
    </citation>
    <scope>NUCLEOTIDE SEQUENCE [LARGE SCALE GENOMIC DNA]</scope>
    <source>
        <strain evidence="2">MAH-28</strain>
    </source>
</reference>
<dbReference type="PANTHER" id="PTHR47791">
    <property type="entry name" value="MEIOTICALLY UP-REGULATED GENE 191 PROTEIN"/>
    <property type="match status" value="1"/>
</dbReference>
<evidence type="ECO:0008006" key="3">
    <source>
        <dbReference type="Google" id="ProtNLM"/>
    </source>
</evidence>
<dbReference type="SUPFAM" id="SSF48208">
    <property type="entry name" value="Six-hairpin glycosidases"/>
    <property type="match status" value="1"/>
</dbReference>
<dbReference type="EMBL" id="JAGHKP010000003">
    <property type="protein sequence ID" value="MBO9153963.1"/>
    <property type="molecule type" value="Genomic_DNA"/>
</dbReference>
<dbReference type="InterPro" id="IPR053169">
    <property type="entry name" value="MUG_Protein"/>
</dbReference>
<organism evidence="1 2">
    <name type="scientific">Chitinophaga chungangae</name>
    <dbReference type="NCBI Taxonomy" id="2821488"/>
    <lineage>
        <taxon>Bacteria</taxon>
        <taxon>Pseudomonadati</taxon>
        <taxon>Bacteroidota</taxon>
        <taxon>Chitinophagia</taxon>
        <taxon>Chitinophagales</taxon>
        <taxon>Chitinophagaceae</taxon>
        <taxon>Chitinophaga</taxon>
    </lineage>
</organism>
<dbReference type="Pfam" id="PF03663">
    <property type="entry name" value="Glyco_hydro_76"/>
    <property type="match status" value="2"/>
</dbReference>
<dbReference type="InterPro" id="IPR014512">
    <property type="entry name" value="O_gly_hydro"/>
</dbReference>
<dbReference type="RefSeq" id="WP_209147086.1">
    <property type="nucleotide sequence ID" value="NZ_JAGHKP010000003.1"/>
</dbReference>
<accession>A0ABS3YGZ5</accession>
<dbReference type="InterPro" id="IPR008928">
    <property type="entry name" value="6-hairpin_glycosidase_sf"/>
</dbReference>
<dbReference type="PIRSF" id="PIRSF021505">
    <property type="entry name" value="O_gly_hdrol"/>
    <property type="match status" value="1"/>
</dbReference>
<gene>
    <name evidence="1" type="ORF">J7I43_17180</name>
</gene>
<proteinExistence type="predicted"/>
<evidence type="ECO:0000313" key="2">
    <source>
        <dbReference type="Proteomes" id="UP000679126"/>
    </source>
</evidence>
<dbReference type="Proteomes" id="UP000679126">
    <property type="component" value="Unassembled WGS sequence"/>
</dbReference>
<comment type="caution">
    <text evidence="1">The sequence shown here is derived from an EMBL/GenBank/DDBJ whole genome shotgun (WGS) entry which is preliminary data.</text>
</comment>
<evidence type="ECO:0000313" key="1">
    <source>
        <dbReference type="EMBL" id="MBO9153963.1"/>
    </source>
</evidence>
<keyword evidence="2" id="KW-1185">Reference proteome</keyword>
<name>A0ABS3YGZ5_9BACT</name>
<dbReference type="InterPro" id="IPR005198">
    <property type="entry name" value="Glyco_hydro_76"/>
</dbReference>